<proteinExistence type="predicted"/>
<evidence type="ECO:0000313" key="2">
    <source>
        <dbReference type="Proteomes" id="UP000792457"/>
    </source>
</evidence>
<organism evidence="1 2">
    <name type="scientific">Ladona fulva</name>
    <name type="common">Scarce chaser dragonfly</name>
    <name type="synonym">Libellula fulva</name>
    <dbReference type="NCBI Taxonomy" id="123851"/>
    <lineage>
        <taxon>Eukaryota</taxon>
        <taxon>Metazoa</taxon>
        <taxon>Ecdysozoa</taxon>
        <taxon>Arthropoda</taxon>
        <taxon>Hexapoda</taxon>
        <taxon>Insecta</taxon>
        <taxon>Pterygota</taxon>
        <taxon>Palaeoptera</taxon>
        <taxon>Odonata</taxon>
        <taxon>Epiprocta</taxon>
        <taxon>Anisoptera</taxon>
        <taxon>Libelluloidea</taxon>
        <taxon>Libellulidae</taxon>
        <taxon>Ladona</taxon>
    </lineage>
</organism>
<keyword evidence="2" id="KW-1185">Reference proteome</keyword>
<gene>
    <name evidence="1" type="ORF">J437_LFUL015633</name>
</gene>
<dbReference type="EMBL" id="KZ308957">
    <property type="protein sequence ID" value="KAG8235841.1"/>
    <property type="molecule type" value="Genomic_DNA"/>
</dbReference>
<reference evidence="1" key="1">
    <citation type="submission" date="2013-04" db="EMBL/GenBank/DDBJ databases">
        <authorList>
            <person name="Qu J."/>
            <person name="Murali S.C."/>
            <person name="Bandaranaike D."/>
            <person name="Bellair M."/>
            <person name="Blankenburg K."/>
            <person name="Chao H."/>
            <person name="Dinh H."/>
            <person name="Doddapaneni H."/>
            <person name="Downs B."/>
            <person name="Dugan-Rocha S."/>
            <person name="Elkadiri S."/>
            <person name="Gnanaolivu R.D."/>
            <person name="Hernandez B."/>
            <person name="Javaid M."/>
            <person name="Jayaseelan J.C."/>
            <person name="Lee S."/>
            <person name="Li M."/>
            <person name="Ming W."/>
            <person name="Munidasa M."/>
            <person name="Muniz J."/>
            <person name="Nguyen L."/>
            <person name="Ongeri F."/>
            <person name="Osuji N."/>
            <person name="Pu L.-L."/>
            <person name="Puazo M."/>
            <person name="Qu C."/>
            <person name="Quiroz J."/>
            <person name="Raj R."/>
            <person name="Weissenberger G."/>
            <person name="Xin Y."/>
            <person name="Zou X."/>
            <person name="Han Y."/>
            <person name="Richards S."/>
            <person name="Worley K."/>
            <person name="Muzny D."/>
            <person name="Gibbs R."/>
        </authorList>
    </citation>
    <scope>NUCLEOTIDE SEQUENCE</scope>
    <source>
        <strain evidence="1">Sampled in the wild</strain>
    </source>
</reference>
<comment type="caution">
    <text evidence="1">The sequence shown here is derived from an EMBL/GenBank/DDBJ whole genome shotgun (WGS) entry which is preliminary data.</text>
</comment>
<dbReference type="Proteomes" id="UP000792457">
    <property type="component" value="Unassembled WGS sequence"/>
</dbReference>
<accession>A0A8K0KL39</accession>
<name>A0A8K0KL39_LADFU</name>
<evidence type="ECO:0000313" key="1">
    <source>
        <dbReference type="EMBL" id="KAG8235841.1"/>
    </source>
</evidence>
<dbReference type="AlphaFoldDB" id="A0A8K0KL39"/>
<sequence>MSRNEWTRISATVRIVNDLVERGNSARHICPLRENPWHSLQKYLFGNYLGGHVPQKELPPFSDLLETFLTSRGFRIHQIH</sequence>
<protein>
    <submittedName>
        <fullName evidence="1">Uncharacterized protein</fullName>
    </submittedName>
</protein>
<reference evidence="1" key="2">
    <citation type="submission" date="2017-10" db="EMBL/GenBank/DDBJ databases">
        <title>Ladona fulva Genome sequencing and assembly.</title>
        <authorList>
            <person name="Murali S."/>
            <person name="Richards S."/>
            <person name="Bandaranaike D."/>
            <person name="Bellair M."/>
            <person name="Blankenburg K."/>
            <person name="Chao H."/>
            <person name="Dinh H."/>
            <person name="Doddapaneni H."/>
            <person name="Dugan-Rocha S."/>
            <person name="Elkadiri S."/>
            <person name="Gnanaolivu R."/>
            <person name="Hernandez B."/>
            <person name="Skinner E."/>
            <person name="Javaid M."/>
            <person name="Lee S."/>
            <person name="Li M."/>
            <person name="Ming W."/>
            <person name="Munidasa M."/>
            <person name="Muniz J."/>
            <person name="Nguyen L."/>
            <person name="Hughes D."/>
            <person name="Osuji N."/>
            <person name="Pu L.-L."/>
            <person name="Puazo M."/>
            <person name="Qu C."/>
            <person name="Quiroz J."/>
            <person name="Raj R."/>
            <person name="Weissenberger G."/>
            <person name="Xin Y."/>
            <person name="Zou X."/>
            <person name="Han Y."/>
            <person name="Worley K."/>
            <person name="Muzny D."/>
            <person name="Gibbs R."/>
        </authorList>
    </citation>
    <scope>NUCLEOTIDE SEQUENCE</scope>
    <source>
        <strain evidence="1">Sampled in the wild</strain>
    </source>
</reference>